<dbReference type="STRING" id="743788.S8FBS1"/>
<evidence type="ECO:0000259" key="7">
    <source>
        <dbReference type="PROSITE" id="PS51767"/>
    </source>
</evidence>
<reference evidence="8 9" key="1">
    <citation type="journal article" date="2012" name="Science">
        <title>The Paleozoic origin of enzymatic lignin decomposition reconstructed from 31 fungal genomes.</title>
        <authorList>
            <person name="Floudas D."/>
            <person name="Binder M."/>
            <person name="Riley R."/>
            <person name="Barry K."/>
            <person name="Blanchette R.A."/>
            <person name="Henrissat B."/>
            <person name="Martinez A.T."/>
            <person name="Otillar R."/>
            <person name="Spatafora J.W."/>
            <person name="Yadav J.S."/>
            <person name="Aerts A."/>
            <person name="Benoit I."/>
            <person name="Boyd A."/>
            <person name="Carlson A."/>
            <person name="Copeland A."/>
            <person name="Coutinho P.M."/>
            <person name="de Vries R.P."/>
            <person name="Ferreira P."/>
            <person name="Findley K."/>
            <person name="Foster B."/>
            <person name="Gaskell J."/>
            <person name="Glotzer D."/>
            <person name="Gorecki P."/>
            <person name="Heitman J."/>
            <person name="Hesse C."/>
            <person name="Hori C."/>
            <person name="Igarashi K."/>
            <person name="Jurgens J.A."/>
            <person name="Kallen N."/>
            <person name="Kersten P."/>
            <person name="Kohler A."/>
            <person name="Kuees U."/>
            <person name="Kumar T.K.A."/>
            <person name="Kuo A."/>
            <person name="LaButti K."/>
            <person name="Larrondo L.F."/>
            <person name="Lindquist E."/>
            <person name="Ling A."/>
            <person name="Lombard V."/>
            <person name="Lucas S."/>
            <person name="Lundell T."/>
            <person name="Martin R."/>
            <person name="McLaughlin D.J."/>
            <person name="Morgenstern I."/>
            <person name="Morin E."/>
            <person name="Murat C."/>
            <person name="Nagy L.G."/>
            <person name="Nolan M."/>
            <person name="Ohm R.A."/>
            <person name="Patyshakuliyeva A."/>
            <person name="Rokas A."/>
            <person name="Ruiz-Duenas F.J."/>
            <person name="Sabat G."/>
            <person name="Salamov A."/>
            <person name="Samejima M."/>
            <person name="Schmutz J."/>
            <person name="Slot J.C."/>
            <person name="St John F."/>
            <person name="Stenlid J."/>
            <person name="Sun H."/>
            <person name="Sun S."/>
            <person name="Syed K."/>
            <person name="Tsang A."/>
            <person name="Wiebenga A."/>
            <person name="Young D."/>
            <person name="Pisabarro A."/>
            <person name="Eastwood D.C."/>
            <person name="Martin F."/>
            <person name="Cullen D."/>
            <person name="Grigoriev I.V."/>
            <person name="Hibbett D.S."/>
        </authorList>
    </citation>
    <scope>NUCLEOTIDE SEQUENCE</scope>
    <source>
        <strain evidence="9">FP-58527</strain>
    </source>
</reference>
<keyword evidence="4" id="KW-0645">Protease</keyword>
<dbReference type="Proteomes" id="UP000015241">
    <property type="component" value="Unassembled WGS sequence"/>
</dbReference>
<dbReference type="OrthoDB" id="15189at2759"/>
<feature type="signal peptide" evidence="6">
    <location>
        <begin position="1"/>
        <end position="18"/>
    </location>
</feature>
<dbReference type="GO" id="GO:0006508">
    <property type="term" value="P:proteolysis"/>
    <property type="evidence" value="ECO:0007669"/>
    <property type="project" value="UniProtKB-KW"/>
</dbReference>
<evidence type="ECO:0000256" key="2">
    <source>
        <dbReference type="ARBA" id="ARBA00022750"/>
    </source>
</evidence>
<dbReference type="PANTHER" id="PTHR47966">
    <property type="entry name" value="BETA-SITE APP-CLEAVING ENZYME, ISOFORM A-RELATED"/>
    <property type="match status" value="1"/>
</dbReference>
<dbReference type="CDD" id="cd05471">
    <property type="entry name" value="pepsin_like"/>
    <property type="match status" value="1"/>
</dbReference>
<dbReference type="PROSITE" id="PS51767">
    <property type="entry name" value="PEPTIDASE_A1"/>
    <property type="match status" value="1"/>
</dbReference>
<feature type="active site" evidence="3">
    <location>
        <position position="307"/>
    </location>
</feature>
<dbReference type="InterPro" id="IPR001461">
    <property type="entry name" value="Aspartic_peptidase_A1"/>
</dbReference>
<evidence type="ECO:0000256" key="6">
    <source>
        <dbReference type="SAM" id="SignalP"/>
    </source>
</evidence>
<evidence type="ECO:0000256" key="1">
    <source>
        <dbReference type="ARBA" id="ARBA00007447"/>
    </source>
</evidence>
<keyword evidence="9" id="KW-1185">Reference proteome</keyword>
<dbReference type="AlphaFoldDB" id="S8FBS1"/>
<dbReference type="FunFam" id="2.40.70.10:FF:000008">
    <property type="entry name" value="Cathepsin D"/>
    <property type="match status" value="1"/>
</dbReference>
<dbReference type="InterPro" id="IPR034164">
    <property type="entry name" value="Pepsin-like_dom"/>
</dbReference>
<proteinExistence type="inferred from homology"/>
<accession>S8FBS1</accession>
<feature type="chain" id="PRO_5004551408" description="Peptidase A1 domain-containing protein" evidence="6">
    <location>
        <begin position="19"/>
        <end position="419"/>
    </location>
</feature>
<name>S8FBS1_FOMSC</name>
<feature type="domain" description="Peptidase A1" evidence="7">
    <location>
        <begin position="111"/>
        <end position="416"/>
    </location>
</feature>
<keyword evidence="2 4" id="KW-0064">Aspartyl protease</keyword>
<sequence length="419" mass="44399">MFPKAALFTLALAFVASASPVAKDTPNTLRIPLQKRSSLTKADGSFDREAAIRQKIKVQNKHRQNLMNLQKNVGLDTFNTGARIPELAVLPDWLHKRQAESLDDQQSNEEWTGTVSIGTPGQDFTIDFDTGSADLWVPSSDCSGCQAQNSYDPSASSTSSEQSGTFEIQYGDGSQASGPIYTDTVSVAGISVTDQKLSAVTSESGNLVGGPNDGLMGLAFPAISQLNANPYFWTAVDQKVVDQSVFAFKLATSGSELYIGGTDDQLYSGDIEYHDVSSSGGGFWQISGASALVDGKEVVSGFETIIDSGTTIMYGPADAVKEFYAGIDGSQETDSTNGYYSIPCDSIPTIAFSWGGNSWEISSDTFNLGTTSDGQCQGALAAQDLGLGDNVWLLGDTLMMNVYTAFDVDNSAVGFATLA</sequence>
<dbReference type="InterPro" id="IPR033121">
    <property type="entry name" value="PEPTIDASE_A1"/>
</dbReference>
<evidence type="ECO:0000313" key="9">
    <source>
        <dbReference type="Proteomes" id="UP000015241"/>
    </source>
</evidence>
<dbReference type="InParanoid" id="S8FBS1"/>
<dbReference type="SUPFAM" id="SSF50630">
    <property type="entry name" value="Acid proteases"/>
    <property type="match status" value="1"/>
</dbReference>
<evidence type="ECO:0000256" key="3">
    <source>
        <dbReference type="PIRSR" id="PIRSR601461-1"/>
    </source>
</evidence>
<gene>
    <name evidence="8" type="ORF">FOMPIDRAFT_1037238</name>
</gene>
<evidence type="ECO:0000313" key="8">
    <source>
        <dbReference type="EMBL" id="EPS99045.1"/>
    </source>
</evidence>
<dbReference type="PRINTS" id="PR00792">
    <property type="entry name" value="PEPSIN"/>
</dbReference>
<dbReference type="PROSITE" id="PS00141">
    <property type="entry name" value="ASP_PROTEASE"/>
    <property type="match status" value="1"/>
</dbReference>
<dbReference type="HOGENOM" id="CLU_013253_1_4_1"/>
<keyword evidence="6" id="KW-0732">Signal</keyword>
<dbReference type="eggNOG" id="KOG1339">
    <property type="taxonomic scope" value="Eukaryota"/>
</dbReference>
<dbReference type="PANTHER" id="PTHR47966:SF51">
    <property type="entry name" value="BETA-SITE APP-CLEAVING ENZYME, ISOFORM A-RELATED"/>
    <property type="match status" value="1"/>
</dbReference>
<dbReference type="InterPro" id="IPR021109">
    <property type="entry name" value="Peptidase_aspartic_dom_sf"/>
</dbReference>
<organism evidence="8 9">
    <name type="scientific">Fomitopsis schrenkii</name>
    <name type="common">Brown rot fungus</name>
    <dbReference type="NCBI Taxonomy" id="2126942"/>
    <lineage>
        <taxon>Eukaryota</taxon>
        <taxon>Fungi</taxon>
        <taxon>Dikarya</taxon>
        <taxon>Basidiomycota</taxon>
        <taxon>Agaricomycotina</taxon>
        <taxon>Agaricomycetes</taxon>
        <taxon>Polyporales</taxon>
        <taxon>Fomitopsis</taxon>
    </lineage>
</organism>
<dbReference type="Pfam" id="PF00026">
    <property type="entry name" value="Asp"/>
    <property type="match status" value="1"/>
</dbReference>
<dbReference type="EMBL" id="KE504160">
    <property type="protein sequence ID" value="EPS99045.1"/>
    <property type="molecule type" value="Genomic_DNA"/>
</dbReference>
<protein>
    <recommendedName>
        <fullName evidence="7">Peptidase A1 domain-containing protein</fullName>
    </recommendedName>
</protein>
<dbReference type="GO" id="GO:0004190">
    <property type="term" value="F:aspartic-type endopeptidase activity"/>
    <property type="evidence" value="ECO:0007669"/>
    <property type="project" value="UniProtKB-KW"/>
</dbReference>
<evidence type="ECO:0000256" key="5">
    <source>
        <dbReference type="SAM" id="MobiDB-lite"/>
    </source>
</evidence>
<feature type="compositionally biased region" description="Low complexity" evidence="5">
    <location>
        <begin position="154"/>
        <end position="163"/>
    </location>
</feature>
<evidence type="ECO:0000256" key="4">
    <source>
        <dbReference type="RuleBase" id="RU000454"/>
    </source>
</evidence>
<feature type="region of interest" description="Disordered" evidence="5">
    <location>
        <begin position="147"/>
        <end position="169"/>
    </location>
</feature>
<keyword evidence="4" id="KW-0378">Hydrolase</keyword>
<comment type="similarity">
    <text evidence="1 4">Belongs to the peptidase A1 family.</text>
</comment>
<dbReference type="InterPro" id="IPR001969">
    <property type="entry name" value="Aspartic_peptidase_AS"/>
</dbReference>
<dbReference type="Gene3D" id="2.40.70.10">
    <property type="entry name" value="Acid Proteases"/>
    <property type="match status" value="2"/>
</dbReference>
<dbReference type="FunCoup" id="S8FBS1">
    <property type="interactions" value="52"/>
</dbReference>
<feature type="active site" evidence="3">
    <location>
        <position position="129"/>
    </location>
</feature>